<dbReference type="PATRIC" id="fig|1618023.3.peg.2441"/>
<name>A0A0D8ZMJ8_9CYAN</name>
<evidence type="ECO:0000313" key="4">
    <source>
        <dbReference type="Proteomes" id="UP000032452"/>
    </source>
</evidence>
<dbReference type="Proteomes" id="UP000032452">
    <property type="component" value="Unassembled WGS sequence"/>
</dbReference>
<feature type="chain" id="PRO_5002337130" description="Lipoprotein" evidence="2">
    <location>
        <begin position="32"/>
        <end position="183"/>
    </location>
</feature>
<sequence>MNRLIALFKKLRLRQILTVFLAGALLVISTACNPGTNQSANPINPPISNPNNPPVQAGGMNNPYKSGGDAYTDLNKAKGDRASTNLSNLKLIAATENEILYPGAETPAGRAEKETELPIKTSEDFATPRAGGLNQRNPELGERVENRVEAAKDAFKEAASFVKDKSDEAGRRPEFQSNPALHK</sequence>
<dbReference type="PROSITE" id="PS51257">
    <property type="entry name" value="PROKAR_LIPOPROTEIN"/>
    <property type="match status" value="1"/>
</dbReference>
<keyword evidence="4" id="KW-1185">Reference proteome</keyword>
<feature type="region of interest" description="Disordered" evidence="1">
    <location>
        <begin position="121"/>
        <end position="141"/>
    </location>
</feature>
<dbReference type="Pfam" id="PF20363">
    <property type="entry name" value="DUF6658"/>
    <property type="match status" value="1"/>
</dbReference>
<proteinExistence type="predicted"/>
<dbReference type="RefSeq" id="WP_045056616.1">
    <property type="nucleotide sequence ID" value="NZ_CAWMDP010000027.1"/>
</dbReference>
<dbReference type="STRING" id="1618023.UH38_20785"/>
<organism evidence="3 4">
    <name type="scientific">Aliterella atlantica CENA595</name>
    <dbReference type="NCBI Taxonomy" id="1618023"/>
    <lineage>
        <taxon>Bacteria</taxon>
        <taxon>Bacillati</taxon>
        <taxon>Cyanobacteriota</taxon>
        <taxon>Cyanophyceae</taxon>
        <taxon>Chroococcidiopsidales</taxon>
        <taxon>Aliterellaceae</taxon>
        <taxon>Aliterella</taxon>
    </lineage>
</organism>
<dbReference type="OrthoDB" id="461913at2"/>
<dbReference type="EMBL" id="JYON01000030">
    <property type="protein sequence ID" value="KJH69970.1"/>
    <property type="molecule type" value="Genomic_DNA"/>
</dbReference>
<feature type="compositionally biased region" description="Basic and acidic residues" evidence="1">
    <location>
        <begin position="160"/>
        <end position="174"/>
    </location>
</feature>
<evidence type="ECO:0008006" key="5">
    <source>
        <dbReference type="Google" id="ProtNLM"/>
    </source>
</evidence>
<evidence type="ECO:0000313" key="3">
    <source>
        <dbReference type="EMBL" id="KJH69970.1"/>
    </source>
</evidence>
<comment type="caution">
    <text evidence="3">The sequence shown here is derived from an EMBL/GenBank/DDBJ whole genome shotgun (WGS) entry which is preliminary data.</text>
</comment>
<reference evidence="3 4" key="1">
    <citation type="submission" date="2015-02" db="EMBL/GenBank/DDBJ databases">
        <title>Draft genome of a novel marine cyanobacterium (Chroococcales) isolated from South Atlantic Ocean.</title>
        <authorList>
            <person name="Rigonato J."/>
            <person name="Alvarenga D.O."/>
            <person name="Branco L.H."/>
            <person name="Varani A.M."/>
            <person name="Brandini F.P."/>
            <person name="Fiore M.F."/>
        </authorList>
    </citation>
    <scope>NUCLEOTIDE SEQUENCE [LARGE SCALE GENOMIC DNA]</scope>
    <source>
        <strain evidence="3 4">CENA595</strain>
    </source>
</reference>
<protein>
    <recommendedName>
        <fullName evidence="5">Lipoprotein</fullName>
    </recommendedName>
</protein>
<dbReference type="InterPro" id="IPR046599">
    <property type="entry name" value="DUF6658"/>
</dbReference>
<keyword evidence="2" id="KW-0732">Signal</keyword>
<dbReference type="AlphaFoldDB" id="A0A0D8ZMJ8"/>
<accession>A0A0D8ZMJ8</accession>
<evidence type="ECO:0000256" key="2">
    <source>
        <dbReference type="SAM" id="SignalP"/>
    </source>
</evidence>
<gene>
    <name evidence="3" type="ORF">UH38_20785</name>
</gene>
<feature type="signal peptide" evidence="2">
    <location>
        <begin position="1"/>
        <end position="31"/>
    </location>
</feature>
<feature type="region of interest" description="Disordered" evidence="1">
    <location>
        <begin position="160"/>
        <end position="183"/>
    </location>
</feature>
<evidence type="ECO:0000256" key="1">
    <source>
        <dbReference type="SAM" id="MobiDB-lite"/>
    </source>
</evidence>